<gene>
    <name evidence="1" type="ORF">MPC4_30001</name>
</gene>
<dbReference type="Proteomes" id="UP000485880">
    <property type="component" value="Unassembled WGS sequence"/>
</dbReference>
<organism evidence="1 2">
    <name type="scientific">Methylocella tundrae</name>
    <dbReference type="NCBI Taxonomy" id="227605"/>
    <lineage>
        <taxon>Bacteria</taxon>
        <taxon>Pseudomonadati</taxon>
        <taxon>Pseudomonadota</taxon>
        <taxon>Alphaproteobacteria</taxon>
        <taxon>Hyphomicrobiales</taxon>
        <taxon>Beijerinckiaceae</taxon>
        <taxon>Methylocella</taxon>
    </lineage>
</organism>
<sequence>MGPVAMIVVPSAGPSCNDCGPELAMIAIPAADDCGPLYLSVLPFRFRRAIEGFHLFLILEVIAHHTRAGRAAFRLSQPPAIMASPPAR</sequence>
<comment type="caution">
    <text evidence="1">The sequence shown here is derived from an EMBL/GenBank/DDBJ whole genome shotgun (WGS) entry which is preliminary data.</text>
</comment>
<dbReference type="EMBL" id="CABFMQ020000087">
    <property type="protein sequence ID" value="VTZ50817.1"/>
    <property type="molecule type" value="Genomic_DNA"/>
</dbReference>
<dbReference type="AlphaFoldDB" id="A0A8B6M7N2"/>
<evidence type="ECO:0000313" key="1">
    <source>
        <dbReference type="EMBL" id="VTZ50817.1"/>
    </source>
</evidence>
<name>A0A8B6M7N2_METTU</name>
<protein>
    <submittedName>
        <fullName evidence="1">Uncharacterized protein</fullName>
    </submittedName>
</protein>
<reference evidence="1 2" key="1">
    <citation type="submission" date="2019-05" db="EMBL/GenBank/DDBJ databases">
        <authorList>
            <person name="Farhan Ul Haque M."/>
        </authorList>
    </citation>
    <scope>NUCLEOTIDE SEQUENCE [LARGE SCALE GENOMIC DNA]</scope>
    <source>
        <strain evidence="1">2</strain>
    </source>
</reference>
<keyword evidence="2" id="KW-1185">Reference proteome</keyword>
<evidence type="ECO:0000313" key="2">
    <source>
        <dbReference type="Proteomes" id="UP000485880"/>
    </source>
</evidence>
<accession>A0A8B6M7N2</accession>
<proteinExistence type="predicted"/>